<reference evidence="14" key="1">
    <citation type="submission" date="2017-06" db="EMBL/GenBank/DDBJ databases">
        <authorList>
            <person name="Varghese N."/>
            <person name="Submissions S."/>
        </authorList>
    </citation>
    <scope>NUCLEOTIDE SEQUENCE [LARGE SCALE GENOMIC DNA]</scope>
    <source>
        <strain evidence="14">Ca-68</strain>
    </source>
</reference>
<dbReference type="EC" id="3.1.3.15" evidence="4 11"/>
<keyword evidence="8 12" id="KW-0460">Magnesium</keyword>
<name>A0A239A2X0_9PROT</name>
<dbReference type="PANTHER" id="PTHR43200:SF6">
    <property type="entry name" value="3'(2'),5'-BISPHOSPHATE NUCLEOTIDASE"/>
    <property type="match status" value="1"/>
</dbReference>
<sequence length="262" mass="28661">MSITAAQLAEFQVFAEQLADTAAATILPYFRQPLTVTNKSDHHFDPVTQADKAAERAMRELIRQHYPHHGILGEEEAAYHGESEVTWVLDPIDGTRAFMTGLPLWGTLIALNDGEKPILGLMDQPYTRERYVGTQAYSTGNGLRLKTRACNSLATARLMCTTPDMFDAKRRQAFDDVAASAQLVRFGGDCYAYCMLASGFVDVIIEADLKPYDVQALIPIIEGAGGIITSWDGNTAQHGGTVLACGDPELHAHILEKLRHAA</sequence>
<dbReference type="EMBL" id="FZOA01000006">
    <property type="protein sequence ID" value="SNR89996.1"/>
    <property type="molecule type" value="Genomic_DNA"/>
</dbReference>
<dbReference type="Gene3D" id="3.30.540.10">
    <property type="entry name" value="Fructose-1,6-Bisphosphatase, subunit A, domain 1"/>
    <property type="match status" value="1"/>
</dbReference>
<evidence type="ECO:0000256" key="7">
    <source>
        <dbReference type="ARBA" id="ARBA00022801"/>
    </source>
</evidence>
<dbReference type="InterPro" id="IPR011809">
    <property type="entry name" value="His_9_proposed"/>
</dbReference>
<evidence type="ECO:0000256" key="6">
    <source>
        <dbReference type="ARBA" id="ARBA00022723"/>
    </source>
</evidence>
<evidence type="ECO:0000256" key="8">
    <source>
        <dbReference type="ARBA" id="ARBA00022842"/>
    </source>
</evidence>
<dbReference type="Pfam" id="PF00459">
    <property type="entry name" value="Inositol_P"/>
    <property type="match status" value="1"/>
</dbReference>
<feature type="binding site" evidence="12">
    <location>
        <position position="90"/>
    </location>
    <ligand>
        <name>Mg(2+)</name>
        <dbReference type="ChEBI" id="CHEBI:18420"/>
        <label>2</label>
    </ligand>
</feature>
<evidence type="ECO:0000256" key="11">
    <source>
        <dbReference type="NCBIfam" id="TIGR02067"/>
    </source>
</evidence>
<evidence type="ECO:0000256" key="10">
    <source>
        <dbReference type="ARBA" id="ARBA00049158"/>
    </source>
</evidence>
<organism evidence="13 14">
    <name type="scientific">Methylobacillus rhizosphaerae</name>
    <dbReference type="NCBI Taxonomy" id="551994"/>
    <lineage>
        <taxon>Bacteria</taxon>
        <taxon>Pseudomonadati</taxon>
        <taxon>Pseudomonadota</taxon>
        <taxon>Betaproteobacteria</taxon>
        <taxon>Nitrosomonadales</taxon>
        <taxon>Methylophilaceae</taxon>
        <taxon>Methylobacillus</taxon>
    </lineage>
</organism>
<keyword evidence="9" id="KW-0368">Histidine biosynthesis</keyword>
<dbReference type="AlphaFoldDB" id="A0A239A2X0"/>
<dbReference type="CDD" id="cd01641">
    <property type="entry name" value="Bacterial_IMPase_like_1"/>
    <property type="match status" value="1"/>
</dbReference>
<dbReference type="NCBIfam" id="TIGR02067">
    <property type="entry name" value="his_9_HisN"/>
    <property type="match status" value="1"/>
</dbReference>
<feature type="binding site" evidence="12">
    <location>
        <position position="92"/>
    </location>
    <ligand>
        <name>Mg(2+)</name>
        <dbReference type="ChEBI" id="CHEBI:18420"/>
        <label>1</label>
        <note>catalytic</note>
    </ligand>
</feature>
<evidence type="ECO:0000256" key="4">
    <source>
        <dbReference type="ARBA" id="ARBA00013085"/>
    </source>
</evidence>
<evidence type="ECO:0000256" key="9">
    <source>
        <dbReference type="ARBA" id="ARBA00023102"/>
    </source>
</evidence>
<proteinExistence type="inferred from homology"/>
<evidence type="ECO:0000256" key="12">
    <source>
        <dbReference type="PIRSR" id="PIRSR600760-2"/>
    </source>
</evidence>
<dbReference type="InterPro" id="IPR020583">
    <property type="entry name" value="Inositol_monoP_metal-BS"/>
</dbReference>
<comment type="catalytic activity">
    <reaction evidence="10">
        <text>L-histidinol phosphate + H2O = L-histidinol + phosphate</text>
        <dbReference type="Rhea" id="RHEA:14465"/>
        <dbReference type="ChEBI" id="CHEBI:15377"/>
        <dbReference type="ChEBI" id="CHEBI:43474"/>
        <dbReference type="ChEBI" id="CHEBI:57699"/>
        <dbReference type="ChEBI" id="CHEBI:57980"/>
        <dbReference type="EC" id="3.1.3.15"/>
    </reaction>
</comment>
<dbReference type="InterPro" id="IPR051090">
    <property type="entry name" value="Inositol_monoP_superfamily"/>
</dbReference>
<evidence type="ECO:0000313" key="13">
    <source>
        <dbReference type="EMBL" id="SNR89996.1"/>
    </source>
</evidence>
<dbReference type="GO" id="GO:0046872">
    <property type="term" value="F:metal ion binding"/>
    <property type="evidence" value="ECO:0007669"/>
    <property type="project" value="UniProtKB-KW"/>
</dbReference>
<evidence type="ECO:0000256" key="2">
    <source>
        <dbReference type="ARBA" id="ARBA00004970"/>
    </source>
</evidence>
<dbReference type="OrthoDB" id="9785695at2"/>
<dbReference type="InterPro" id="IPR000760">
    <property type="entry name" value="Inositol_monophosphatase-like"/>
</dbReference>
<comment type="cofactor">
    <cofactor evidence="1 12">
        <name>Mg(2+)</name>
        <dbReference type="ChEBI" id="CHEBI:18420"/>
    </cofactor>
</comment>
<protein>
    <recommendedName>
        <fullName evidence="4 11">Histidinol-phosphatase</fullName>
        <ecNumber evidence="4 11">3.1.3.15</ecNumber>
    </recommendedName>
</protein>
<dbReference type="FunFam" id="3.30.540.10:FF:000030">
    <property type="entry name" value="Inositol monophosphatase"/>
    <property type="match status" value="1"/>
</dbReference>
<gene>
    <name evidence="13" type="ORF">SAMN05192560_1663</name>
</gene>
<dbReference type="RefSeq" id="WP_089375749.1">
    <property type="nucleotide sequence ID" value="NZ_FZOA01000006.1"/>
</dbReference>
<keyword evidence="7" id="KW-0378">Hydrolase</keyword>
<dbReference type="Gene3D" id="3.40.190.80">
    <property type="match status" value="1"/>
</dbReference>
<keyword evidence="5" id="KW-0028">Amino-acid biosynthesis</keyword>
<feature type="binding site" evidence="12">
    <location>
        <position position="93"/>
    </location>
    <ligand>
        <name>Mg(2+)</name>
        <dbReference type="ChEBI" id="CHEBI:18420"/>
        <label>2</label>
    </ligand>
</feature>
<dbReference type="PROSITE" id="PS00629">
    <property type="entry name" value="IMP_1"/>
    <property type="match status" value="1"/>
</dbReference>
<comment type="pathway">
    <text evidence="2">Amino-acid biosynthesis; L-histidine biosynthesis; L-histidine from 5-phospho-alpha-D-ribose 1-diphosphate: step 8/9.</text>
</comment>
<dbReference type="Proteomes" id="UP000198305">
    <property type="component" value="Unassembled WGS sequence"/>
</dbReference>
<dbReference type="SUPFAM" id="SSF56655">
    <property type="entry name" value="Carbohydrate phosphatase"/>
    <property type="match status" value="1"/>
</dbReference>
<evidence type="ECO:0000313" key="14">
    <source>
        <dbReference type="Proteomes" id="UP000198305"/>
    </source>
</evidence>
<evidence type="ECO:0000256" key="1">
    <source>
        <dbReference type="ARBA" id="ARBA00001946"/>
    </source>
</evidence>
<keyword evidence="6 12" id="KW-0479">Metal-binding</keyword>
<dbReference type="PANTHER" id="PTHR43200">
    <property type="entry name" value="PHOSPHATASE"/>
    <property type="match status" value="1"/>
</dbReference>
<comment type="similarity">
    <text evidence="3">Belongs to the inositol monophosphatase superfamily.</text>
</comment>
<accession>A0A239A2X0</accession>
<dbReference type="UniPathway" id="UPA00031">
    <property type="reaction ID" value="UER00013"/>
</dbReference>
<evidence type="ECO:0000256" key="3">
    <source>
        <dbReference type="ARBA" id="ARBA00009759"/>
    </source>
</evidence>
<feature type="binding site" evidence="12">
    <location>
        <position position="74"/>
    </location>
    <ligand>
        <name>Mg(2+)</name>
        <dbReference type="ChEBI" id="CHEBI:18420"/>
        <label>1</label>
        <note>catalytic</note>
    </ligand>
</feature>
<evidence type="ECO:0000256" key="5">
    <source>
        <dbReference type="ARBA" id="ARBA00022605"/>
    </source>
</evidence>
<dbReference type="GO" id="GO:0000105">
    <property type="term" value="P:L-histidine biosynthetic process"/>
    <property type="evidence" value="ECO:0007669"/>
    <property type="project" value="UniProtKB-UniRule"/>
</dbReference>
<dbReference type="GO" id="GO:0004401">
    <property type="term" value="F:histidinol-phosphatase activity"/>
    <property type="evidence" value="ECO:0007669"/>
    <property type="project" value="UniProtKB-UniRule"/>
</dbReference>
<feature type="binding site" evidence="12">
    <location>
        <position position="213"/>
    </location>
    <ligand>
        <name>Mg(2+)</name>
        <dbReference type="ChEBI" id="CHEBI:18420"/>
        <label>1</label>
        <note>catalytic</note>
    </ligand>
</feature>
<dbReference type="PRINTS" id="PR00377">
    <property type="entry name" value="IMPHPHTASES"/>
</dbReference>
<keyword evidence="14" id="KW-1185">Reference proteome</keyword>